<comment type="caution">
    <text evidence="1">The sequence shown here is derived from an EMBL/GenBank/DDBJ whole genome shotgun (WGS) entry which is preliminary data.</text>
</comment>
<accession>A0AAD6DNT8</accession>
<dbReference type="Proteomes" id="UP001213799">
    <property type="component" value="Unassembled WGS sequence"/>
</dbReference>
<proteinExistence type="predicted"/>
<dbReference type="AlphaFoldDB" id="A0AAD6DNT8"/>
<evidence type="ECO:0000313" key="2">
    <source>
        <dbReference type="Proteomes" id="UP001213799"/>
    </source>
</evidence>
<reference evidence="1" key="1">
    <citation type="journal article" date="2023" name="IMA Fungus">
        <title>Comparative genomic study of the Penicillium genus elucidates a diverse pangenome and 15 lateral gene transfer events.</title>
        <authorList>
            <person name="Petersen C."/>
            <person name="Sorensen T."/>
            <person name="Nielsen M.R."/>
            <person name="Sondergaard T.E."/>
            <person name="Sorensen J.L."/>
            <person name="Fitzpatrick D.A."/>
            <person name="Frisvad J.C."/>
            <person name="Nielsen K.L."/>
        </authorList>
    </citation>
    <scope>NUCLEOTIDE SEQUENCE</scope>
    <source>
        <strain evidence="1">IBT 12815</strain>
    </source>
</reference>
<dbReference type="GeneID" id="81593033"/>
<reference evidence="1" key="2">
    <citation type="submission" date="2023-01" db="EMBL/GenBank/DDBJ databases">
        <authorList>
            <person name="Petersen C."/>
        </authorList>
    </citation>
    <scope>NUCLEOTIDE SEQUENCE</scope>
    <source>
        <strain evidence="1">IBT 12815</strain>
    </source>
</reference>
<dbReference type="EMBL" id="JAQJAE010000006">
    <property type="protein sequence ID" value="KAJ5589059.1"/>
    <property type="molecule type" value="Genomic_DNA"/>
</dbReference>
<evidence type="ECO:0000313" key="1">
    <source>
        <dbReference type="EMBL" id="KAJ5589059.1"/>
    </source>
</evidence>
<sequence length="194" mass="22118">MPANLLFCVAEEAKPFIPRATREYSTDPTFPPLYYLVESKVCPNSGEGFKSKLQDCETFQSEFIGASIEECQDWAKSNWEQFNFIEPCVIAIADERSARDGTLLMSYYCPVVDDPEDLEFEGWGRLPPKDDTWYNFRIEHRAADQFIICITGSPIDTAMETYFGRPEKFTNGAGVFDVFKALSYVRGEGSDQEF</sequence>
<protein>
    <submittedName>
        <fullName evidence="1">Uncharacterized protein</fullName>
    </submittedName>
</protein>
<name>A0AAD6DNT8_9EURO</name>
<gene>
    <name evidence="1" type="ORF">N7537_011737</name>
</gene>
<keyword evidence="2" id="KW-1185">Reference proteome</keyword>
<organism evidence="1 2">
    <name type="scientific">Penicillium hordei</name>
    <dbReference type="NCBI Taxonomy" id="40994"/>
    <lineage>
        <taxon>Eukaryota</taxon>
        <taxon>Fungi</taxon>
        <taxon>Dikarya</taxon>
        <taxon>Ascomycota</taxon>
        <taxon>Pezizomycotina</taxon>
        <taxon>Eurotiomycetes</taxon>
        <taxon>Eurotiomycetidae</taxon>
        <taxon>Eurotiales</taxon>
        <taxon>Aspergillaceae</taxon>
        <taxon>Penicillium</taxon>
    </lineage>
</organism>
<dbReference type="RefSeq" id="XP_056748078.1">
    <property type="nucleotide sequence ID" value="XM_056902791.1"/>
</dbReference>